<feature type="domain" description="Peptidase M41" evidence="3">
    <location>
        <begin position="1"/>
        <end position="88"/>
    </location>
</feature>
<dbReference type="Gene3D" id="1.20.58.760">
    <property type="entry name" value="Peptidase M41"/>
    <property type="match status" value="1"/>
</dbReference>
<evidence type="ECO:0000313" key="4">
    <source>
        <dbReference type="EMBL" id="MPN05085.1"/>
    </source>
</evidence>
<evidence type="ECO:0000256" key="2">
    <source>
        <dbReference type="SAM" id="MobiDB-lite"/>
    </source>
</evidence>
<dbReference type="EMBL" id="VSSQ01050996">
    <property type="protein sequence ID" value="MPN05085.1"/>
    <property type="molecule type" value="Genomic_DNA"/>
</dbReference>
<organism evidence="4">
    <name type="scientific">bioreactor metagenome</name>
    <dbReference type="NCBI Taxonomy" id="1076179"/>
    <lineage>
        <taxon>unclassified sequences</taxon>
        <taxon>metagenomes</taxon>
        <taxon>ecological metagenomes</taxon>
    </lineage>
</organism>
<feature type="region of interest" description="Disordered" evidence="2">
    <location>
        <begin position="90"/>
        <end position="163"/>
    </location>
</feature>
<feature type="compositionally biased region" description="Basic and acidic residues" evidence="2">
    <location>
        <begin position="149"/>
        <end position="163"/>
    </location>
</feature>
<accession>A0A645ESU8</accession>
<dbReference type="GO" id="GO:0006508">
    <property type="term" value="P:proteolysis"/>
    <property type="evidence" value="ECO:0007669"/>
    <property type="project" value="UniProtKB-KW"/>
</dbReference>
<comment type="subcellular location">
    <subcellularLocation>
        <location evidence="1">Membrane</location>
    </subcellularLocation>
</comment>
<keyword evidence="4" id="KW-0645">Protease</keyword>
<keyword evidence="4" id="KW-0482">Metalloprotease</keyword>
<dbReference type="SUPFAM" id="SSF140990">
    <property type="entry name" value="FtsH protease domain-like"/>
    <property type="match status" value="1"/>
</dbReference>
<dbReference type="Pfam" id="PF01434">
    <property type="entry name" value="Peptidase_M41"/>
    <property type="match status" value="1"/>
</dbReference>
<dbReference type="GO" id="GO:0004176">
    <property type="term" value="F:ATP-dependent peptidase activity"/>
    <property type="evidence" value="ECO:0007669"/>
    <property type="project" value="InterPro"/>
</dbReference>
<dbReference type="GO" id="GO:0004222">
    <property type="term" value="F:metalloendopeptidase activity"/>
    <property type="evidence" value="ECO:0007669"/>
    <property type="project" value="InterPro"/>
</dbReference>
<dbReference type="InterPro" id="IPR000642">
    <property type="entry name" value="Peptidase_M41"/>
</dbReference>
<dbReference type="EC" id="3.4.24.-" evidence="4"/>
<gene>
    <name evidence="4" type="primary">ftsH_85</name>
    <name evidence="4" type="ORF">SDC9_152335</name>
</gene>
<sequence length="163" mass="18547">MVTQYGMSESLGPIVYGSGHSEIFLGRDFNNTRNYSEKIAAMIDDEVMNVIDGAYNKARSILEDNIKKLHFIAEFLIKNEAMDGEQFEMAMTTDATNEEIEAVSEKKARTSRDENDKKRNEDEQKRKELAEKLAKDIARPSAQNYNENRSNDPAESGENKDNK</sequence>
<comment type="caution">
    <text evidence="4">The sequence shown here is derived from an EMBL/GenBank/DDBJ whole genome shotgun (WGS) entry which is preliminary data.</text>
</comment>
<evidence type="ECO:0000259" key="3">
    <source>
        <dbReference type="Pfam" id="PF01434"/>
    </source>
</evidence>
<feature type="compositionally biased region" description="Basic and acidic residues" evidence="2">
    <location>
        <begin position="103"/>
        <end position="138"/>
    </location>
</feature>
<dbReference type="PANTHER" id="PTHR23076:SF113">
    <property type="entry name" value="ATP-DEPENDENT ZINC METALLOPROTEASE FTSH 1, CHLOROPLASTIC-RELATED"/>
    <property type="match status" value="1"/>
</dbReference>
<reference evidence="4" key="1">
    <citation type="submission" date="2019-08" db="EMBL/GenBank/DDBJ databases">
        <authorList>
            <person name="Kucharzyk K."/>
            <person name="Murdoch R.W."/>
            <person name="Higgins S."/>
            <person name="Loffler F."/>
        </authorList>
    </citation>
    <scope>NUCLEOTIDE SEQUENCE</scope>
</reference>
<dbReference type="GO" id="GO:0016020">
    <property type="term" value="C:membrane"/>
    <property type="evidence" value="ECO:0007669"/>
    <property type="project" value="UniProtKB-SubCell"/>
</dbReference>
<keyword evidence="4" id="KW-0378">Hydrolase</keyword>
<dbReference type="InterPro" id="IPR037219">
    <property type="entry name" value="Peptidase_M41-like"/>
</dbReference>
<protein>
    <submittedName>
        <fullName evidence="4">ATP-dependent zinc metalloprotease FtsH</fullName>
        <ecNumber evidence="4">3.4.24.-</ecNumber>
    </submittedName>
</protein>
<proteinExistence type="predicted"/>
<dbReference type="PANTHER" id="PTHR23076">
    <property type="entry name" value="METALLOPROTEASE M41 FTSH"/>
    <property type="match status" value="1"/>
</dbReference>
<dbReference type="GO" id="GO:0005524">
    <property type="term" value="F:ATP binding"/>
    <property type="evidence" value="ECO:0007669"/>
    <property type="project" value="InterPro"/>
</dbReference>
<evidence type="ECO:0000256" key="1">
    <source>
        <dbReference type="ARBA" id="ARBA00004370"/>
    </source>
</evidence>
<name>A0A645ESU8_9ZZZZ</name>
<dbReference type="AlphaFoldDB" id="A0A645ESU8"/>